<dbReference type="EMBL" id="CP011213">
    <property type="protein sequence ID" value="AKM82787.1"/>
    <property type="molecule type" value="Genomic_DNA"/>
</dbReference>
<evidence type="ECO:0000313" key="1">
    <source>
        <dbReference type="EMBL" id="AKM82787.1"/>
    </source>
</evidence>
<dbReference type="KEGG" id="bbgw:UT28_C0001G1013"/>
<reference evidence="1 2" key="1">
    <citation type="journal article" date="2015" name="Nature">
        <title>rRNA introns, odd ribosomes, and small enigmatic genomes across a large radiation of phyla.</title>
        <authorList>
            <person name="Brown C.T."/>
            <person name="Hug L.A."/>
            <person name="Thomas B.C."/>
            <person name="Sharon I."/>
            <person name="Castelle C.J."/>
            <person name="Singh A."/>
            <person name="Wilkins M.J."/>
            <person name="Williams K.H."/>
            <person name="Banfield J.F."/>
        </authorList>
    </citation>
    <scope>NUCLEOTIDE SEQUENCE [LARGE SCALE GENOMIC DNA]</scope>
</reference>
<proteinExistence type="predicted"/>
<dbReference type="STRING" id="1618337.UT28_C0001G1013"/>
<accession>A0A0G4B728</accession>
<evidence type="ECO:0000313" key="2">
    <source>
        <dbReference type="Proteomes" id="UP000035648"/>
    </source>
</evidence>
<name>A0A0G4B728_9BACT</name>
<organism evidence="1 2">
    <name type="scientific">Berkelbacteria bacterium GW2011_GWE1_39_12</name>
    <dbReference type="NCBI Taxonomy" id="1618337"/>
    <lineage>
        <taxon>Bacteria</taxon>
        <taxon>Candidatus Berkelbacteria</taxon>
    </lineage>
</organism>
<dbReference type="Proteomes" id="UP000035648">
    <property type="component" value="Chromosome"/>
</dbReference>
<dbReference type="AlphaFoldDB" id="A0A0G4B728"/>
<protein>
    <submittedName>
        <fullName evidence="1">Uncharacterized protein</fullName>
    </submittedName>
</protein>
<gene>
    <name evidence="1" type="ORF">UT28_C0001G1013</name>
</gene>
<sequence>MLHRDVNPIVVERFRGLVNKTIAARNNGSETPSELTDIVSGLREQDPNANELVGLIKEAVDNDVPAYVGGATWAALTLWLYEHSV</sequence>